<feature type="domain" description="Carboxymuconolactone decarboxylase-like" evidence="1">
    <location>
        <begin position="52"/>
        <end position="102"/>
    </location>
</feature>
<organism evidence="2 3">
    <name type="scientific">Thiohalorhabdus methylotrophus</name>
    <dbReference type="NCBI Taxonomy" id="3242694"/>
    <lineage>
        <taxon>Bacteria</taxon>
        <taxon>Pseudomonadati</taxon>
        <taxon>Pseudomonadota</taxon>
        <taxon>Gammaproteobacteria</taxon>
        <taxon>Thiohalorhabdales</taxon>
        <taxon>Thiohalorhabdaceae</taxon>
        <taxon>Thiohalorhabdus</taxon>
    </lineage>
</organism>
<dbReference type="PANTHER" id="PTHR35446:SF3">
    <property type="entry name" value="CMD DOMAIN-CONTAINING PROTEIN"/>
    <property type="match status" value="1"/>
</dbReference>
<dbReference type="InterPro" id="IPR004675">
    <property type="entry name" value="AhpD_core"/>
</dbReference>
<dbReference type="EMBL" id="JBGUAW010000008">
    <property type="protein sequence ID" value="MFA9461571.1"/>
    <property type="molecule type" value="Genomic_DNA"/>
</dbReference>
<evidence type="ECO:0000259" key="1">
    <source>
        <dbReference type="Pfam" id="PF02627"/>
    </source>
</evidence>
<dbReference type="Gene3D" id="1.20.1290.10">
    <property type="entry name" value="AhpD-like"/>
    <property type="match status" value="1"/>
</dbReference>
<reference evidence="2 3" key="1">
    <citation type="submission" date="2024-08" db="EMBL/GenBank/DDBJ databases">
        <title>Whole-genome sequencing of halo(alkali)philic microorganisms from hypersaline lakes.</title>
        <authorList>
            <person name="Sorokin D.Y."/>
            <person name="Merkel A.Y."/>
            <person name="Messina E."/>
            <person name="Yakimov M."/>
        </authorList>
    </citation>
    <scope>NUCLEOTIDE SEQUENCE [LARGE SCALE GENOMIC DNA]</scope>
    <source>
        <strain evidence="2 3">Cl-TMA</strain>
    </source>
</reference>
<proteinExistence type="predicted"/>
<comment type="caution">
    <text evidence="2">The sequence shown here is derived from an EMBL/GenBank/DDBJ whole genome shotgun (WGS) entry which is preliminary data.</text>
</comment>
<gene>
    <name evidence="2" type="ORF">ACERLL_12130</name>
</gene>
<sequence>MSDYPVHTPESAPNEAGDFMRELEKGYGFIPNLAGVMATAPALVQGYFNLNQLFEKTSLSAPERQVVLLAASFTNTCDYCMSVHTALAEMAGVPEDCIAELRQGSPLPDQRLNALRRFTQAVVEDRGHMPESQLQAFYEAGFTPQNVLEVVLGVGMKTLSNYTNHIAETPLDKAFAGKEWNPPV</sequence>
<dbReference type="NCBIfam" id="TIGR00778">
    <property type="entry name" value="ahpD_dom"/>
    <property type="match status" value="1"/>
</dbReference>
<protein>
    <submittedName>
        <fullName evidence="2">Carboxymuconolactone decarboxylase family protein</fullName>
    </submittedName>
</protein>
<dbReference type="RefSeq" id="WP_373656357.1">
    <property type="nucleotide sequence ID" value="NZ_JBGUAW010000008.1"/>
</dbReference>
<keyword evidence="3" id="KW-1185">Reference proteome</keyword>
<dbReference type="Proteomes" id="UP001575181">
    <property type="component" value="Unassembled WGS sequence"/>
</dbReference>
<dbReference type="Pfam" id="PF02627">
    <property type="entry name" value="CMD"/>
    <property type="match status" value="1"/>
</dbReference>
<evidence type="ECO:0000313" key="3">
    <source>
        <dbReference type="Proteomes" id="UP001575181"/>
    </source>
</evidence>
<dbReference type="InterPro" id="IPR029032">
    <property type="entry name" value="AhpD-like"/>
</dbReference>
<evidence type="ECO:0000313" key="2">
    <source>
        <dbReference type="EMBL" id="MFA9461571.1"/>
    </source>
</evidence>
<name>A0ABV4TZH6_9GAMM</name>
<dbReference type="SUPFAM" id="SSF69118">
    <property type="entry name" value="AhpD-like"/>
    <property type="match status" value="1"/>
</dbReference>
<dbReference type="InterPro" id="IPR003779">
    <property type="entry name" value="CMD-like"/>
</dbReference>
<dbReference type="PANTHER" id="PTHR35446">
    <property type="entry name" value="SI:CH211-175M2.5"/>
    <property type="match status" value="1"/>
</dbReference>
<accession>A0ABV4TZH6</accession>